<reference evidence="2 3" key="1">
    <citation type="submission" date="2018-12" db="EMBL/GenBank/DDBJ databases">
        <title>Draft genome sequence of Haloarcula hispinica strain 18.1, an halophilic archaeon isolated from Chott El Jerid of Southern Tunisia.</title>
        <authorList>
            <person name="Najjari A."/>
            <person name="Ben Dhia O."/>
            <person name="Ferjani R."/>
            <person name="Mahjoubi M."/>
            <person name="Sghaier H."/>
            <person name="Elshahed M."/>
            <person name="Ouzari H.I."/>
            <person name="Cherid A."/>
            <person name="Youssef N."/>
        </authorList>
    </citation>
    <scope>NUCLEOTIDE SEQUENCE [LARGE SCALE GENOMIC DNA]</scope>
    <source>
        <strain evidence="2 3">18.1</strain>
    </source>
</reference>
<dbReference type="RefSeq" id="WP_007189096.1">
    <property type="nucleotide sequence ID" value="NZ_JAFKAA010000002.1"/>
</dbReference>
<sequence>MRNALSRVVAWLSRRSDRSGEADKTGDESGGFAGSRLDASVNQGHGQGDPRAASEMAAVQEQADRLTQTDQHRE</sequence>
<feature type="compositionally biased region" description="Basic and acidic residues" evidence="1">
    <location>
        <begin position="14"/>
        <end position="27"/>
    </location>
</feature>
<organism evidence="2 3">
    <name type="scientific">Haloarcula hispanica</name>
    <dbReference type="NCBI Taxonomy" id="51589"/>
    <lineage>
        <taxon>Archaea</taxon>
        <taxon>Methanobacteriati</taxon>
        <taxon>Methanobacteriota</taxon>
        <taxon>Stenosarchaea group</taxon>
        <taxon>Halobacteria</taxon>
        <taxon>Halobacteriales</taxon>
        <taxon>Haloarculaceae</taxon>
        <taxon>Haloarcula</taxon>
    </lineage>
</organism>
<dbReference type="GeneID" id="40154148"/>
<protein>
    <submittedName>
        <fullName evidence="2">Uncharacterized protein</fullName>
    </submittedName>
</protein>
<evidence type="ECO:0000313" key="3">
    <source>
        <dbReference type="Proteomes" id="UP000293535"/>
    </source>
</evidence>
<dbReference type="Proteomes" id="UP000293535">
    <property type="component" value="Unassembled WGS sequence"/>
</dbReference>
<comment type="caution">
    <text evidence="2">The sequence shown here is derived from an EMBL/GenBank/DDBJ whole genome shotgun (WGS) entry which is preliminary data.</text>
</comment>
<accession>A0A482T8A1</accession>
<feature type="compositionally biased region" description="Polar residues" evidence="1">
    <location>
        <begin position="65"/>
        <end position="74"/>
    </location>
</feature>
<evidence type="ECO:0000313" key="2">
    <source>
        <dbReference type="EMBL" id="RYJ11330.1"/>
    </source>
</evidence>
<gene>
    <name evidence="2" type="ORF">ELS20_15985</name>
</gene>
<proteinExistence type="predicted"/>
<evidence type="ECO:0000256" key="1">
    <source>
        <dbReference type="SAM" id="MobiDB-lite"/>
    </source>
</evidence>
<name>A0A482T8A1_HALHI</name>
<dbReference type="EMBL" id="RZIG01000002">
    <property type="protein sequence ID" value="RYJ11330.1"/>
    <property type="molecule type" value="Genomic_DNA"/>
</dbReference>
<dbReference type="AlphaFoldDB" id="A0A482T8A1"/>
<feature type="region of interest" description="Disordered" evidence="1">
    <location>
        <begin position="1"/>
        <end position="74"/>
    </location>
</feature>